<keyword evidence="2" id="KW-0539">Nucleus</keyword>
<name>A0A0A9GGP7_ARUDO</name>
<dbReference type="InterPro" id="IPR022702">
    <property type="entry name" value="Cytosine_MeTrfase1_RFD"/>
</dbReference>
<organism evidence="5">
    <name type="scientific">Arundo donax</name>
    <name type="common">Giant reed</name>
    <name type="synonym">Donax arundinaceus</name>
    <dbReference type="NCBI Taxonomy" id="35708"/>
    <lineage>
        <taxon>Eukaryota</taxon>
        <taxon>Viridiplantae</taxon>
        <taxon>Streptophyta</taxon>
        <taxon>Embryophyta</taxon>
        <taxon>Tracheophyta</taxon>
        <taxon>Spermatophyta</taxon>
        <taxon>Magnoliopsida</taxon>
        <taxon>Liliopsida</taxon>
        <taxon>Poales</taxon>
        <taxon>Poaceae</taxon>
        <taxon>PACMAD clade</taxon>
        <taxon>Arundinoideae</taxon>
        <taxon>Arundineae</taxon>
        <taxon>Arundo</taxon>
    </lineage>
</organism>
<feature type="compositionally biased region" description="Polar residues" evidence="3">
    <location>
        <begin position="205"/>
        <end position="214"/>
    </location>
</feature>
<evidence type="ECO:0000313" key="5">
    <source>
        <dbReference type="EMBL" id="JAE19863.1"/>
    </source>
</evidence>
<evidence type="ECO:0000256" key="1">
    <source>
        <dbReference type="ARBA" id="ARBA00004123"/>
    </source>
</evidence>
<dbReference type="Pfam" id="PF12047">
    <property type="entry name" value="DNMT1-RFD"/>
    <property type="match status" value="1"/>
</dbReference>
<reference evidence="5" key="2">
    <citation type="journal article" date="2015" name="Data Brief">
        <title>Shoot transcriptome of the giant reed, Arundo donax.</title>
        <authorList>
            <person name="Barrero R.A."/>
            <person name="Guerrero F.D."/>
            <person name="Moolhuijzen P."/>
            <person name="Goolsby J.A."/>
            <person name="Tidwell J."/>
            <person name="Bellgard S.E."/>
            <person name="Bellgard M.I."/>
        </authorList>
    </citation>
    <scope>NUCLEOTIDE SEQUENCE</scope>
    <source>
        <tissue evidence="5">Shoot tissue taken approximately 20 cm above the soil surface</tissue>
    </source>
</reference>
<dbReference type="GO" id="GO:0005634">
    <property type="term" value="C:nucleus"/>
    <property type="evidence" value="ECO:0007669"/>
    <property type="project" value="UniProtKB-SubCell"/>
</dbReference>
<reference evidence="5" key="1">
    <citation type="submission" date="2014-09" db="EMBL/GenBank/DDBJ databases">
        <authorList>
            <person name="Magalhaes I.L.F."/>
            <person name="Oliveira U."/>
            <person name="Santos F.R."/>
            <person name="Vidigal T.H.D.A."/>
            <person name="Brescovit A.D."/>
            <person name="Santos A.J."/>
        </authorList>
    </citation>
    <scope>NUCLEOTIDE SEQUENCE</scope>
    <source>
        <tissue evidence="5">Shoot tissue taken approximately 20 cm above the soil surface</tissue>
    </source>
</reference>
<evidence type="ECO:0000259" key="4">
    <source>
        <dbReference type="Pfam" id="PF12047"/>
    </source>
</evidence>
<evidence type="ECO:0000256" key="2">
    <source>
        <dbReference type="ARBA" id="ARBA00023242"/>
    </source>
</evidence>
<comment type="subcellular location">
    <subcellularLocation>
        <location evidence="1">Nucleus</location>
    </subcellularLocation>
</comment>
<dbReference type="EMBL" id="GBRH01178033">
    <property type="protein sequence ID" value="JAE19863.1"/>
    <property type="molecule type" value="Transcribed_RNA"/>
</dbReference>
<accession>A0A0A9GGP7</accession>
<feature type="domain" description="RFTS" evidence="4">
    <location>
        <begin position="9"/>
        <end position="142"/>
    </location>
</feature>
<proteinExistence type="predicted"/>
<dbReference type="PANTHER" id="PTHR46235:SF2">
    <property type="entry name" value="GLYCOPROTEIN FAMILY PROTEIN, PUTATIVE, EXPRESSED-RELATED"/>
    <property type="match status" value="1"/>
</dbReference>
<protein>
    <recommendedName>
        <fullName evidence="4">RFTS domain-containing protein</fullName>
    </recommendedName>
</protein>
<dbReference type="AlphaFoldDB" id="A0A0A9GGP7"/>
<feature type="region of interest" description="Disordered" evidence="3">
    <location>
        <begin position="191"/>
        <end position="223"/>
    </location>
</feature>
<sequence>MFDDDDGVEPQFKVVDEYYFEYSKYEPVCFSILPFQFDGNEEVTDCASEKKVYLRGVLDRSHYPVHRKVVAWRVELDCEKPNILVLSSESNWITLLKPCKCYREEIARSILITIQILHFVRKQPRDKRRLWGRFWDHLYEVFDKLDIKPLVDDLRKHRPLIKLFVERDPVLMKSKMLSRFIEDTTRKIKEPKTTSNKMQFIVSGESRTSNSSNDGDYGDRWQA</sequence>
<evidence type="ECO:0000256" key="3">
    <source>
        <dbReference type="SAM" id="MobiDB-lite"/>
    </source>
</evidence>
<dbReference type="PANTHER" id="PTHR46235">
    <property type="entry name" value="PHD FINGER-CONTAINING PROTEIN DDB_G0268158"/>
    <property type="match status" value="1"/>
</dbReference>